<feature type="transmembrane region" description="Helical" evidence="1">
    <location>
        <begin position="49"/>
        <end position="70"/>
    </location>
</feature>
<comment type="caution">
    <text evidence="3">The sequence shown here is derived from an EMBL/GenBank/DDBJ whole genome shotgun (WGS) entry which is preliminary data.</text>
</comment>
<feature type="domain" description="Zinc-ribbon" evidence="2">
    <location>
        <begin position="561"/>
        <end position="580"/>
    </location>
</feature>
<gene>
    <name evidence="3" type="ORF">ACG04R_04765</name>
</gene>
<sequence length="586" mass="62201">MSYDYSSAGTTLELPNPYKVQNALLFVCSAVLVAGGLFALTAARQSLAPVPLAIGIALLFAGVLAAGVAAKRLRFFFGRGRPHSLAPEIPPTATGNSPAADWIKRLLREGALPYPEPSGAVDGVLYHWVPQLITAPLSVQQQARSAFFNVCAMVAASLSFVLAWGVFGAEASRPLLSAAYFVFGLLFLLRPFLGGGRAGFSTKTLVALIAAAVVGPAVVSMAGKGLPVLPFSLAPQTFMLLVSGTLAAGLLLLAALQQVSSPPPTQTSMEQLRLSLNVPPSLLLDELERRMQEQWTERIPNRRYARATPVIQPELHAGPFNGELLEESQPIPIPRTVPASIGQALGSTRHRFLAGLDLYATLLTVVATVCACLFTQRMLAQDGQALPLHLFGASSIFLVVAGFCFRSSAQLWGRFDFQSVLVWVEMDGTYQTASVGTGNQLTAKVHTSNQIVRTEAMTLRVWRARVESVVFGKDGRRQITAMFSTDAEARELGQHLSDFGRARASLVAPDSAEDMSRIAALAHAERALTAAVGAPALPGEAAALLGAPAAVAAGESPKQLFCRQCGARNLPDARFCQGCGERMTAA</sequence>
<keyword evidence="1" id="KW-0812">Transmembrane</keyword>
<evidence type="ECO:0000256" key="1">
    <source>
        <dbReference type="SAM" id="Phobius"/>
    </source>
</evidence>
<keyword evidence="1" id="KW-1133">Transmembrane helix</keyword>
<feature type="transmembrane region" description="Helical" evidence="1">
    <location>
        <begin position="358"/>
        <end position="379"/>
    </location>
</feature>
<dbReference type="Gene3D" id="4.10.1060.50">
    <property type="match status" value="1"/>
</dbReference>
<dbReference type="Proteomes" id="UP001606134">
    <property type="component" value="Unassembled WGS sequence"/>
</dbReference>
<dbReference type="Pfam" id="PF13240">
    <property type="entry name" value="Zn_Ribbon_1"/>
    <property type="match status" value="1"/>
</dbReference>
<feature type="transmembrane region" description="Helical" evidence="1">
    <location>
        <begin position="146"/>
        <end position="169"/>
    </location>
</feature>
<keyword evidence="1" id="KW-0472">Membrane</keyword>
<evidence type="ECO:0000313" key="3">
    <source>
        <dbReference type="EMBL" id="MFG6485973.1"/>
    </source>
</evidence>
<dbReference type="InterPro" id="IPR026870">
    <property type="entry name" value="Zinc_ribbon_dom"/>
</dbReference>
<feature type="transmembrane region" description="Helical" evidence="1">
    <location>
        <begin position="238"/>
        <end position="256"/>
    </location>
</feature>
<evidence type="ECO:0000259" key="2">
    <source>
        <dbReference type="Pfam" id="PF13240"/>
    </source>
</evidence>
<dbReference type="EMBL" id="JBIGIC010000002">
    <property type="protein sequence ID" value="MFG6485973.1"/>
    <property type="molecule type" value="Genomic_DNA"/>
</dbReference>
<reference evidence="3 4" key="1">
    <citation type="submission" date="2024-08" db="EMBL/GenBank/DDBJ databases">
        <authorList>
            <person name="Lu H."/>
        </authorList>
    </citation>
    <scope>NUCLEOTIDE SEQUENCE [LARGE SCALE GENOMIC DNA]</scope>
    <source>
        <strain evidence="3 4">BYS78W</strain>
    </source>
</reference>
<feature type="transmembrane region" description="Helical" evidence="1">
    <location>
        <begin position="23"/>
        <end position="43"/>
    </location>
</feature>
<dbReference type="InterPro" id="IPR038587">
    <property type="entry name" value="Ribosomal_eL40_sf"/>
</dbReference>
<accession>A0ABW7H8H2</accession>
<evidence type="ECO:0000313" key="4">
    <source>
        <dbReference type="Proteomes" id="UP001606134"/>
    </source>
</evidence>
<dbReference type="RefSeq" id="WP_394406800.1">
    <property type="nucleotide sequence ID" value="NZ_JBIGIC010000002.1"/>
</dbReference>
<name>A0ABW7H8H2_9BURK</name>
<feature type="transmembrane region" description="Helical" evidence="1">
    <location>
        <begin position="205"/>
        <end position="226"/>
    </location>
</feature>
<proteinExistence type="predicted"/>
<feature type="transmembrane region" description="Helical" evidence="1">
    <location>
        <begin position="385"/>
        <end position="405"/>
    </location>
</feature>
<keyword evidence="4" id="KW-1185">Reference proteome</keyword>
<protein>
    <submittedName>
        <fullName evidence="3">Zinc ribbon domain-containing protein</fullName>
    </submittedName>
</protein>
<organism evidence="3 4">
    <name type="scientific">Pelomonas candidula</name>
    <dbReference type="NCBI Taxonomy" id="3299025"/>
    <lineage>
        <taxon>Bacteria</taxon>
        <taxon>Pseudomonadati</taxon>
        <taxon>Pseudomonadota</taxon>
        <taxon>Betaproteobacteria</taxon>
        <taxon>Burkholderiales</taxon>
        <taxon>Sphaerotilaceae</taxon>
        <taxon>Roseateles</taxon>
    </lineage>
</organism>
<feature type="transmembrane region" description="Helical" evidence="1">
    <location>
        <begin position="175"/>
        <end position="193"/>
    </location>
</feature>